<comment type="subcellular location">
    <subcellularLocation>
        <location evidence="1">Membrane</location>
    </subcellularLocation>
</comment>
<keyword evidence="2" id="KW-0472">Membrane</keyword>
<evidence type="ECO:0000256" key="2">
    <source>
        <dbReference type="ARBA" id="ARBA00023136"/>
    </source>
</evidence>
<comment type="caution">
    <text evidence="5">The sequence shown here is derived from an EMBL/GenBank/DDBJ whole genome shotgun (WGS) entry which is preliminary data.</text>
</comment>
<reference evidence="5 6" key="1">
    <citation type="submission" date="2023-04" db="EMBL/GenBank/DDBJ databases">
        <title>Ottowia paracancer sp. nov., isolated from human stomach.</title>
        <authorList>
            <person name="Song Y."/>
        </authorList>
    </citation>
    <scope>NUCLEOTIDE SEQUENCE [LARGE SCALE GENOMIC DNA]</scope>
    <source>
        <strain evidence="5 6">10c7w1</strain>
    </source>
</reference>
<accession>A0AAW6RJE6</accession>
<keyword evidence="6" id="KW-1185">Reference proteome</keyword>
<dbReference type="Proteomes" id="UP001237156">
    <property type="component" value="Unassembled WGS sequence"/>
</dbReference>
<dbReference type="InterPro" id="IPR051407">
    <property type="entry name" value="Bact_OM_lipoprot/Surf_antigen"/>
</dbReference>
<evidence type="ECO:0000256" key="3">
    <source>
        <dbReference type="SAM" id="SignalP"/>
    </source>
</evidence>
<evidence type="ECO:0000259" key="4">
    <source>
        <dbReference type="Pfam" id="PF05433"/>
    </source>
</evidence>
<evidence type="ECO:0000256" key="1">
    <source>
        <dbReference type="ARBA" id="ARBA00004370"/>
    </source>
</evidence>
<name>A0AAW6RJE6_9BURK</name>
<dbReference type="PANTHER" id="PTHR35603:SF2">
    <property type="entry name" value="OUTER MEMBRANE LIPOPROTEIN"/>
    <property type="match status" value="1"/>
</dbReference>
<proteinExistence type="predicted"/>
<feature type="domain" description="Glycine zipper 2TM" evidence="4">
    <location>
        <begin position="78"/>
        <end position="115"/>
    </location>
</feature>
<dbReference type="PANTHER" id="PTHR35603">
    <property type="match status" value="1"/>
</dbReference>
<dbReference type="EMBL" id="JARVII010000005">
    <property type="protein sequence ID" value="MDG9698867.1"/>
    <property type="molecule type" value="Genomic_DNA"/>
</dbReference>
<dbReference type="PROSITE" id="PS51257">
    <property type="entry name" value="PROKAR_LIPOPROTEIN"/>
    <property type="match status" value="1"/>
</dbReference>
<organism evidence="5 6">
    <name type="scientific">Ottowia cancrivicina</name>
    <dbReference type="NCBI Taxonomy" id="3040346"/>
    <lineage>
        <taxon>Bacteria</taxon>
        <taxon>Pseudomonadati</taxon>
        <taxon>Pseudomonadota</taxon>
        <taxon>Betaproteobacteria</taxon>
        <taxon>Burkholderiales</taxon>
        <taxon>Comamonadaceae</taxon>
        <taxon>Ottowia</taxon>
    </lineage>
</organism>
<gene>
    <name evidence="5" type="ORF">QB898_03880</name>
</gene>
<dbReference type="GO" id="GO:0019867">
    <property type="term" value="C:outer membrane"/>
    <property type="evidence" value="ECO:0007669"/>
    <property type="project" value="InterPro"/>
</dbReference>
<dbReference type="RefSeq" id="WP_050714515.1">
    <property type="nucleotide sequence ID" value="NZ_JARVII010000005.1"/>
</dbReference>
<dbReference type="InterPro" id="IPR008816">
    <property type="entry name" value="Gly_zipper_2TM_dom"/>
</dbReference>
<feature type="chain" id="PRO_5043879827" evidence="3">
    <location>
        <begin position="21"/>
        <end position="168"/>
    </location>
</feature>
<protein>
    <submittedName>
        <fullName evidence="5">Glycine zipper 2TM domain-containing protein</fullName>
    </submittedName>
</protein>
<evidence type="ECO:0000313" key="5">
    <source>
        <dbReference type="EMBL" id="MDG9698867.1"/>
    </source>
</evidence>
<feature type="signal peptide" evidence="3">
    <location>
        <begin position="1"/>
        <end position="20"/>
    </location>
</feature>
<keyword evidence="3" id="KW-0732">Signal</keyword>
<sequence length="168" mass="17521">MNIKKTASLTLGLAAALTLAACQSNPNYGYYPQQPYPQPGYGQYQQPGYQQQAYSQFGRVAGVDLIRRGSSGSDGTVGAVAGGVVGGALGHQIGGGRGRTAATVAGAVGGALIGRVLEQNLSGGGYDRDVYRVTVHLENGGSRTFDYAEPPNVRVGDRVRVEGNQLYR</sequence>
<dbReference type="AlphaFoldDB" id="A0AAW6RJE6"/>
<evidence type="ECO:0000313" key="6">
    <source>
        <dbReference type="Proteomes" id="UP001237156"/>
    </source>
</evidence>
<dbReference type="Pfam" id="PF05433">
    <property type="entry name" value="Rick_17kDa_Anti"/>
    <property type="match status" value="1"/>
</dbReference>